<evidence type="ECO:0000256" key="1">
    <source>
        <dbReference type="ARBA" id="ARBA00007898"/>
    </source>
</evidence>
<dbReference type="OrthoDB" id="9762883at2"/>
<gene>
    <name evidence="10" type="primary">blaOXA</name>
    <name evidence="10" type="ORF">EJ913_08275</name>
</gene>
<sequence length="289" mass="31468">MAIDRRVFTKGICIGLGAAALGGPFGALAATPAKQADKQAGKQPDGRIVCSVVLDAATGAVLFRDGPCADRVTPVSTFKIPLALMGFDAGILTGAHEPVWDHPRDQTLSERERQATDPTIWERDSIVWYSQELTRRLGMARFQDYVNRLGYGNRDLSGNPGKKDGLTRSWLMSSLAISPDEQVAFLRRMLDRKLPVSARSQEMTAAILPQFSAEDGWTVWGKTGSGWRRNADGTPDRSRPQGWFVGWAERSGGRVVFARLEIGDRPSDTPSGMAARAALLAELPGMARQ</sequence>
<keyword evidence="3 8" id="KW-0732">Signal</keyword>
<dbReference type="Pfam" id="PF00905">
    <property type="entry name" value="Transpeptidase"/>
    <property type="match status" value="1"/>
</dbReference>
<dbReference type="PROSITE" id="PS51318">
    <property type="entry name" value="TAT"/>
    <property type="match status" value="1"/>
</dbReference>
<name>A0A433JBA0_9PROT</name>
<dbReference type="PROSITE" id="PS00337">
    <property type="entry name" value="BETA_LACTAMASE_D"/>
    <property type="match status" value="1"/>
</dbReference>
<dbReference type="Gene3D" id="3.40.710.10">
    <property type="entry name" value="DD-peptidase/beta-lactamase superfamily"/>
    <property type="match status" value="1"/>
</dbReference>
<keyword evidence="11" id="KW-1185">Reference proteome</keyword>
<dbReference type="NCBIfam" id="NF000270">
    <property type="entry name" value="bla_class_D_alt"/>
    <property type="match status" value="1"/>
</dbReference>
<feature type="modified residue" description="N6-carboxylysine" evidence="6">
    <location>
        <position position="79"/>
    </location>
</feature>
<protein>
    <recommendedName>
        <fullName evidence="2 7">Beta-lactamase</fullName>
        <ecNumber evidence="2 7">3.5.2.6</ecNumber>
    </recommendedName>
</protein>
<dbReference type="InterPro" id="IPR006311">
    <property type="entry name" value="TAT_signal"/>
</dbReference>
<evidence type="ECO:0000259" key="9">
    <source>
        <dbReference type="Pfam" id="PF00905"/>
    </source>
</evidence>
<keyword evidence="5 7" id="KW-0046">Antibiotic resistance</keyword>
<feature type="signal peptide" evidence="8">
    <location>
        <begin position="1"/>
        <end position="29"/>
    </location>
</feature>
<feature type="chain" id="PRO_5019506932" description="Beta-lactamase" evidence="8">
    <location>
        <begin position="30"/>
        <end position="289"/>
    </location>
</feature>
<dbReference type="InterPro" id="IPR012338">
    <property type="entry name" value="Beta-lactam/transpept-like"/>
</dbReference>
<dbReference type="EMBL" id="RZIJ01000005">
    <property type="protein sequence ID" value="RUQ73652.1"/>
    <property type="molecule type" value="Genomic_DNA"/>
</dbReference>
<feature type="active site" description="Acyl-ester intermediate" evidence="6">
    <location>
        <position position="76"/>
    </location>
</feature>
<dbReference type="GO" id="GO:0008658">
    <property type="term" value="F:penicillin binding"/>
    <property type="evidence" value="ECO:0007669"/>
    <property type="project" value="InterPro"/>
</dbReference>
<comment type="similarity">
    <text evidence="1 7">Belongs to the class-D beta-lactamase family.</text>
</comment>
<evidence type="ECO:0000256" key="7">
    <source>
        <dbReference type="RuleBase" id="RU361140"/>
    </source>
</evidence>
<reference evidence="10 11" key="1">
    <citation type="submission" date="2018-12" db="EMBL/GenBank/DDBJ databases">
        <authorList>
            <person name="Yang Y."/>
        </authorList>
    </citation>
    <scope>NUCLEOTIDE SEQUENCE [LARGE SCALE GENOMIC DNA]</scope>
    <source>
        <strain evidence="10 11">GSF71</strain>
    </source>
</reference>
<dbReference type="RefSeq" id="WP_126996661.1">
    <property type="nucleotide sequence ID" value="NZ_JBNPXW010000004.1"/>
</dbReference>
<evidence type="ECO:0000256" key="3">
    <source>
        <dbReference type="ARBA" id="ARBA00022729"/>
    </source>
</evidence>
<organism evidence="10 11">
    <name type="scientific">Azospirillum doebereinerae</name>
    <dbReference type="NCBI Taxonomy" id="92933"/>
    <lineage>
        <taxon>Bacteria</taxon>
        <taxon>Pseudomonadati</taxon>
        <taxon>Pseudomonadota</taxon>
        <taxon>Alphaproteobacteria</taxon>
        <taxon>Rhodospirillales</taxon>
        <taxon>Azospirillaceae</taxon>
        <taxon>Azospirillum</taxon>
    </lineage>
</organism>
<evidence type="ECO:0000313" key="10">
    <source>
        <dbReference type="EMBL" id="RUQ73652.1"/>
    </source>
</evidence>
<comment type="caution">
    <text evidence="10">The sequence shown here is derived from an EMBL/GenBank/DDBJ whole genome shotgun (WGS) entry which is preliminary data.</text>
</comment>
<accession>A0A433JBA0</accession>
<keyword evidence="4 7" id="KW-0378">Hydrolase</keyword>
<dbReference type="EC" id="3.5.2.6" evidence="2 7"/>
<dbReference type="SUPFAM" id="SSF56601">
    <property type="entry name" value="beta-lactamase/transpeptidase-like"/>
    <property type="match status" value="1"/>
</dbReference>
<dbReference type="GO" id="GO:0008800">
    <property type="term" value="F:beta-lactamase activity"/>
    <property type="evidence" value="ECO:0007669"/>
    <property type="project" value="UniProtKB-UniRule"/>
</dbReference>
<evidence type="ECO:0000313" key="11">
    <source>
        <dbReference type="Proteomes" id="UP000280346"/>
    </source>
</evidence>
<feature type="domain" description="Penicillin-binding protein transpeptidase" evidence="9">
    <location>
        <begin position="50"/>
        <end position="260"/>
    </location>
</feature>
<proteinExistence type="inferred from homology"/>
<evidence type="ECO:0000256" key="6">
    <source>
        <dbReference type="PIRSR" id="PIRSR602137-50"/>
    </source>
</evidence>
<dbReference type="Proteomes" id="UP000280346">
    <property type="component" value="Unassembled WGS sequence"/>
</dbReference>
<evidence type="ECO:0000256" key="2">
    <source>
        <dbReference type="ARBA" id="ARBA00012865"/>
    </source>
</evidence>
<dbReference type="GO" id="GO:0046677">
    <property type="term" value="P:response to antibiotic"/>
    <property type="evidence" value="ECO:0007669"/>
    <property type="project" value="UniProtKB-UniRule"/>
</dbReference>
<evidence type="ECO:0000256" key="8">
    <source>
        <dbReference type="SAM" id="SignalP"/>
    </source>
</evidence>
<dbReference type="InterPro" id="IPR001460">
    <property type="entry name" value="PCN-bd_Tpept"/>
</dbReference>
<dbReference type="InterPro" id="IPR002137">
    <property type="entry name" value="Beta-lactam_class-D_AS"/>
</dbReference>
<dbReference type="GO" id="GO:0017001">
    <property type="term" value="P:antibiotic catabolic process"/>
    <property type="evidence" value="ECO:0007669"/>
    <property type="project" value="InterPro"/>
</dbReference>
<comment type="catalytic activity">
    <reaction evidence="7">
        <text>a beta-lactam + H2O = a substituted beta-amino acid</text>
        <dbReference type="Rhea" id="RHEA:20401"/>
        <dbReference type="ChEBI" id="CHEBI:15377"/>
        <dbReference type="ChEBI" id="CHEBI:35627"/>
        <dbReference type="ChEBI" id="CHEBI:140347"/>
        <dbReference type="EC" id="3.5.2.6"/>
    </reaction>
</comment>
<evidence type="ECO:0000256" key="4">
    <source>
        <dbReference type="ARBA" id="ARBA00022801"/>
    </source>
</evidence>
<evidence type="ECO:0000256" key="5">
    <source>
        <dbReference type="ARBA" id="ARBA00023251"/>
    </source>
</evidence>
<dbReference type="AlphaFoldDB" id="A0A433JBA0"/>